<dbReference type="Proteomes" id="UP000498740">
    <property type="component" value="Unassembled WGS sequence"/>
</dbReference>
<reference evidence="9 10" key="1">
    <citation type="submission" date="2020-05" db="EMBL/GenBank/DDBJ databases">
        <title>Whole genome shotgun sequence of Streptomyces microflavus NBRC 13062.</title>
        <authorList>
            <person name="Komaki H."/>
            <person name="Tamura T."/>
        </authorList>
    </citation>
    <scope>NUCLEOTIDE SEQUENCE [LARGE SCALE GENOMIC DNA]</scope>
    <source>
        <strain evidence="9 10">NBRC 13062</strain>
    </source>
</reference>
<dbReference type="Pfam" id="PF02826">
    <property type="entry name" value="2-Hacid_dh_C"/>
    <property type="match status" value="1"/>
</dbReference>
<evidence type="ECO:0000259" key="7">
    <source>
        <dbReference type="Pfam" id="PF00296"/>
    </source>
</evidence>
<dbReference type="GO" id="GO:0016705">
    <property type="term" value="F:oxidoreductase activity, acting on paired donors, with incorporation or reduction of molecular oxygen"/>
    <property type="evidence" value="ECO:0007669"/>
    <property type="project" value="InterPro"/>
</dbReference>
<dbReference type="SUPFAM" id="SSF51735">
    <property type="entry name" value="NAD(P)-binding Rossmann-fold domains"/>
    <property type="match status" value="1"/>
</dbReference>
<evidence type="ECO:0000256" key="1">
    <source>
        <dbReference type="ARBA" id="ARBA00022630"/>
    </source>
</evidence>
<organism evidence="9 10">
    <name type="scientific">Streptomyces microflavus</name>
    <name type="common">Streptomyces lipmanii</name>
    <dbReference type="NCBI Taxonomy" id="1919"/>
    <lineage>
        <taxon>Bacteria</taxon>
        <taxon>Bacillati</taxon>
        <taxon>Actinomycetota</taxon>
        <taxon>Actinomycetes</taxon>
        <taxon>Kitasatosporales</taxon>
        <taxon>Streptomycetaceae</taxon>
        <taxon>Streptomyces</taxon>
    </lineage>
</organism>
<dbReference type="AlphaFoldDB" id="A0A7J0D543"/>
<dbReference type="InterPro" id="IPR016215">
    <property type="entry name" value="NTA_MOA"/>
</dbReference>
<accession>A0A7J0D543</accession>
<dbReference type="SUPFAM" id="SSF51679">
    <property type="entry name" value="Bacterial luciferase-like"/>
    <property type="match status" value="1"/>
</dbReference>
<dbReference type="PANTHER" id="PTHR30011:SF16">
    <property type="entry name" value="C2H2 FINGER DOMAIN TRANSCRIPTION FACTOR (EUROFUNG)-RELATED"/>
    <property type="match status" value="1"/>
</dbReference>
<keyword evidence="4" id="KW-0503">Monooxygenase</keyword>
<dbReference type="GO" id="GO:0051287">
    <property type="term" value="F:NAD binding"/>
    <property type="evidence" value="ECO:0007669"/>
    <property type="project" value="InterPro"/>
</dbReference>
<comment type="similarity">
    <text evidence="5">Belongs to the NtaA/SnaA/DszA monooxygenase family.</text>
</comment>
<evidence type="ECO:0000256" key="2">
    <source>
        <dbReference type="ARBA" id="ARBA00022643"/>
    </source>
</evidence>
<dbReference type="SUPFAM" id="SSF52283">
    <property type="entry name" value="Formate/glycerate dehydrogenase catalytic domain-like"/>
    <property type="match status" value="1"/>
</dbReference>
<dbReference type="Gene3D" id="3.20.20.30">
    <property type="entry name" value="Luciferase-like domain"/>
    <property type="match status" value="1"/>
</dbReference>
<feature type="domain" description="Luciferase-like" evidence="7">
    <location>
        <begin position="357"/>
        <end position="722"/>
    </location>
</feature>
<dbReference type="CDD" id="cd12169">
    <property type="entry name" value="PGDH_like_1"/>
    <property type="match status" value="1"/>
</dbReference>
<proteinExistence type="inferred from homology"/>
<dbReference type="Pfam" id="PF00296">
    <property type="entry name" value="Bac_luciferase"/>
    <property type="match status" value="1"/>
</dbReference>
<keyword evidence="2" id="KW-0288">FMN</keyword>
<feature type="domain" description="D-isomer specific 2-hydroxyacid dehydrogenase NAD-binding" evidence="8">
    <location>
        <begin position="114"/>
        <end position="279"/>
    </location>
</feature>
<feature type="region of interest" description="Disordered" evidence="6">
    <location>
        <begin position="274"/>
        <end position="338"/>
    </location>
</feature>
<name>A0A7J0D543_STRMI</name>
<keyword evidence="3" id="KW-0560">Oxidoreductase</keyword>
<evidence type="ECO:0000259" key="8">
    <source>
        <dbReference type="Pfam" id="PF02826"/>
    </source>
</evidence>
<dbReference type="InterPro" id="IPR051260">
    <property type="entry name" value="Diverse_substr_monoxygenases"/>
</dbReference>
<dbReference type="GO" id="GO:0004497">
    <property type="term" value="F:monooxygenase activity"/>
    <property type="evidence" value="ECO:0007669"/>
    <property type="project" value="UniProtKB-KW"/>
</dbReference>
<evidence type="ECO:0000256" key="6">
    <source>
        <dbReference type="SAM" id="MobiDB-lite"/>
    </source>
</evidence>
<dbReference type="EMBL" id="BLWD01000003">
    <property type="protein sequence ID" value="GFN09853.1"/>
    <property type="molecule type" value="Genomic_DNA"/>
</dbReference>
<dbReference type="InterPro" id="IPR036291">
    <property type="entry name" value="NAD(P)-bd_dom_sf"/>
</dbReference>
<comment type="caution">
    <text evidence="9">The sequence shown here is derived from an EMBL/GenBank/DDBJ whole genome shotgun (WGS) entry which is preliminary data.</text>
</comment>
<protein>
    <recommendedName>
        <fullName evidence="11">FMN-dependent oxidoreductase, nitrilotriacetate monooxygenase family</fullName>
    </recommendedName>
</protein>
<dbReference type="InterPro" id="IPR036661">
    <property type="entry name" value="Luciferase-like_sf"/>
</dbReference>
<dbReference type="InterPro" id="IPR011251">
    <property type="entry name" value="Luciferase-like_dom"/>
</dbReference>
<evidence type="ECO:0000313" key="9">
    <source>
        <dbReference type="EMBL" id="GFN09853.1"/>
    </source>
</evidence>
<dbReference type="PANTHER" id="PTHR30011">
    <property type="entry name" value="ALKANESULFONATE MONOOXYGENASE-RELATED"/>
    <property type="match status" value="1"/>
</dbReference>
<evidence type="ECO:0000256" key="3">
    <source>
        <dbReference type="ARBA" id="ARBA00023002"/>
    </source>
</evidence>
<dbReference type="CDD" id="cd01095">
    <property type="entry name" value="Nitrilotriacetate_monoxgenase"/>
    <property type="match status" value="1"/>
</dbReference>
<feature type="compositionally biased region" description="Low complexity" evidence="6">
    <location>
        <begin position="289"/>
        <end position="325"/>
    </location>
</feature>
<evidence type="ECO:0000256" key="5">
    <source>
        <dbReference type="ARBA" id="ARBA00033748"/>
    </source>
</evidence>
<dbReference type="NCBIfam" id="TIGR03860">
    <property type="entry name" value="FMN_nitrolo"/>
    <property type="match status" value="1"/>
</dbReference>
<evidence type="ECO:0000256" key="4">
    <source>
        <dbReference type="ARBA" id="ARBA00023033"/>
    </source>
</evidence>
<gene>
    <name evidence="9" type="ORF">Smic_84090</name>
</gene>
<dbReference type="InterPro" id="IPR006140">
    <property type="entry name" value="D-isomer_DH_NAD-bd"/>
</dbReference>
<evidence type="ECO:0008006" key="11">
    <source>
        <dbReference type="Google" id="ProtNLM"/>
    </source>
</evidence>
<evidence type="ECO:0000313" key="10">
    <source>
        <dbReference type="Proteomes" id="UP000498740"/>
    </source>
</evidence>
<keyword evidence="1" id="KW-0285">Flavoprotein</keyword>
<sequence>MSLRCAVLDDFQQVATTAADWGPLKGQVEIVSFPEHFATEDGLAAALADFDIIVTLRERVVFPASLLDRLPRLRLLIASGMRNSVIDYAAAERNGVTVCGTASTSTPPVELTWALLLGLARSIVTENTALRAGGPWQSTVGADLHGRTLGLLGLGKIGSRVAQVALAFGMDVQAWSQNLTDERAAEVGVRRASSKEELLSTSDFVSLHLVLGDRTRGLLGPSELALLKPTAYLVNTSRAGLIDQDALLDALREGRIAGAGLDVYDTEPLPADHPVRTTPASWPPLTWDTSPRTTTAPTTPTPSRTSRLTSPALPSASSADPALVLRPTPLELGGSPVSPHPRMMKLGAFLPAPGHHIAAWRHPEARPDGGLNFDYYRSLVQTAERGMFDMVFLSDGAGVRTKYKDADELSRQGRMVHFEPLTLLSALAVHTRHIGLTATASTTYNEPFTLARQFASLDHLSAGRSGWNVVTSATDAEARNYNLDKQPEHAARYHRAREFMQVVTGLWDSWEDDAFLYDKESGRFFEPEKLHILGHKGEHFSVQGPLNVARPPQGHPVIVQAGSSPDGQDFAARWAEVVFTVQQTLDQAQVYYRGLKKQVADYGRDPDDVKILPGAFIVVGRTLAEAEDKYATLQSLVDPVVGLGMLSYQLGNVDLTGHPLDGPLPELPATEGSTGKQQIIYEQARRRGLTIRELYLAVAAGRGHRFLLGTPETIADELEDWFVNDAADGFNIMPDYHPGGLDAIVDLLVPELQRRGLVRTSYEGTTLRENLGLPRPAFPPAPASGA</sequence>
<dbReference type="Gene3D" id="3.40.50.720">
    <property type="entry name" value="NAD(P)-binding Rossmann-like Domain"/>
    <property type="match status" value="2"/>
</dbReference>